<organism evidence="4">
    <name type="scientific">Drosophila rhopaloa</name>
    <name type="common">Fruit fly</name>
    <dbReference type="NCBI Taxonomy" id="1041015"/>
    <lineage>
        <taxon>Eukaryota</taxon>
        <taxon>Metazoa</taxon>
        <taxon>Ecdysozoa</taxon>
        <taxon>Arthropoda</taxon>
        <taxon>Hexapoda</taxon>
        <taxon>Insecta</taxon>
        <taxon>Pterygota</taxon>
        <taxon>Neoptera</taxon>
        <taxon>Endopterygota</taxon>
        <taxon>Diptera</taxon>
        <taxon>Brachycera</taxon>
        <taxon>Muscomorpha</taxon>
        <taxon>Ephydroidea</taxon>
        <taxon>Drosophilidae</taxon>
        <taxon>Drosophila</taxon>
        <taxon>Sophophora</taxon>
    </lineage>
</organism>
<dbReference type="Pfam" id="PF10419">
    <property type="entry name" value="TFIIIC_sub6"/>
    <property type="match status" value="1"/>
</dbReference>
<dbReference type="InterPro" id="IPR019481">
    <property type="entry name" value="TFIIIC_triple_barrel"/>
</dbReference>
<evidence type="ECO:0000313" key="4">
    <source>
        <dbReference type="RefSeq" id="XP_016970246.1"/>
    </source>
</evidence>
<dbReference type="EnsemblMetazoa" id="XM_017114758.2">
    <property type="protein sequence ID" value="XP_016970247.1"/>
    <property type="gene ID" value="LOC108038047"/>
</dbReference>
<dbReference type="EnsemblMetazoa" id="XM_017114757.2">
    <property type="protein sequence ID" value="XP_016970246.1"/>
    <property type="gene ID" value="LOC108038047"/>
</dbReference>
<dbReference type="GO" id="GO:0006383">
    <property type="term" value="P:transcription by RNA polymerase III"/>
    <property type="evidence" value="ECO:0007669"/>
    <property type="project" value="InterPro"/>
</dbReference>
<dbReference type="RefSeq" id="XP_016970247.1">
    <property type="nucleotide sequence ID" value="XM_017114758.1"/>
</dbReference>
<dbReference type="GeneID" id="108038047"/>
<dbReference type="InterPro" id="IPR042771">
    <property type="entry name" value="GTF3C6-like"/>
</dbReference>
<dbReference type="RefSeq" id="XP_016970246.1">
    <property type="nucleotide sequence ID" value="XM_017114757.1"/>
</dbReference>
<dbReference type="Proteomes" id="UP001652680">
    <property type="component" value="Unassembled WGS sequence"/>
</dbReference>
<evidence type="ECO:0000313" key="5">
    <source>
        <dbReference type="RefSeq" id="XP_016970247.1"/>
    </source>
</evidence>
<accession>A0A6P4EA06</accession>
<dbReference type="GO" id="GO:0000127">
    <property type="term" value="C:transcription factor TFIIIC complex"/>
    <property type="evidence" value="ECO:0007669"/>
    <property type="project" value="TreeGrafter"/>
</dbReference>
<name>A0A6P4EA06_DRORH</name>
<protein>
    <submittedName>
        <fullName evidence="4 5">Uncharacterized protein LOC108038047</fullName>
    </submittedName>
</protein>
<sequence length="150" mass="17226">MNNSSDSEYEDTEYLVFADFKNHIQPHQLKHEDAAIKVIGIESDTPMAEVNGNIYRGRYEHSVGTNVFFEKDKDNLASDPLFESVCRQRYQYVDKSTKVISFERVYVDNLHLAAEKSVKAEEGEQAEAKAESLKLNITYKEAINKFGEEH</sequence>
<evidence type="ECO:0000313" key="2">
    <source>
        <dbReference type="EnsemblMetazoa" id="XP_016970246.1"/>
    </source>
</evidence>
<dbReference type="PANTHER" id="PTHR21860">
    <property type="entry name" value="TRANSCRIPTION INITIATION FACTOR IIIC TFIIIC , POLYPEPTIDE 6-RELATED"/>
    <property type="match status" value="1"/>
</dbReference>
<feature type="domain" description="Transcription factor TFIIIC triple barrel" evidence="1">
    <location>
        <begin position="10"/>
        <end position="107"/>
    </location>
</feature>
<evidence type="ECO:0000313" key="3">
    <source>
        <dbReference type="Proteomes" id="UP001652680"/>
    </source>
</evidence>
<dbReference type="Gene3D" id="2.60.40.4370">
    <property type="match status" value="1"/>
</dbReference>
<reference evidence="4 5" key="2">
    <citation type="submission" date="2025-04" db="UniProtKB">
        <authorList>
            <consortium name="RefSeq"/>
        </authorList>
    </citation>
    <scope>IDENTIFICATION</scope>
</reference>
<proteinExistence type="predicted"/>
<reference evidence="3" key="1">
    <citation type="journal article" date="2021" name="Elife">
        <title>Highly contiguous assemblies of 101 drosophilid genomes.</title>
        <authorList>
            <person name="Kim B.Y."/>
            <person name="Wang J.R."/>
            <person name="Miller D.E."/>
            <person name="Barmina O."/>
            <person name="Delaney E."/>
            <person name="Thompson A."/>
            <person name="Comeault A.A."/>
            <person name="Peede D."/>
            <person name="D'Agostino E.R."/>
            <person name="Pelaez J."/>
            <person name="Aguilar J.M."/>
            <person name="Haji D."/>
            <person name="Matsunaga T."/>
            <person name="Armstrong E.E."/>
            <person name="Zych M."/>
            <person name="Ogawa Y."/>
            <person name="Stamenkovic-Radak M."/>
            <person name="Jelic M."/>
            <person name="Veselinovic M.S."/>
            <person name="Tanaskovic M."/>
            <person name="Eric P."/>
            <person name="Gao J.J."/>
            <person name="Katoh T.K."/>
            <person name="Toda M.J."/>
            <person name="Watabe H."/>
            <person name="Watada M."/>
            <person name="Davis J.S."/>
            <person name="Moyle L.C."/>
            <person name="Manoli G."/>
            <person name="Bertolini E."/>
            <person name="Kostal V."/>
            <person name="Hawley R.S."/>
            <person name="Takahashi A."/>
            <person name="Jones C.D."/>
            <person name="Price D.K."/>
            <person name="Whiteman N."/>
            <person name="Kopp A."/>
            <person name="Matute D.R."/>
            <person name="Petrov D.A."/>
        </authorList>
    </citation>
    <scope>NUCLEOTIDE SEQUENCE [LARGE SCALE GENOMIC DNA]</scope>
</reference>
<gene>
    <name evidence="4 5" type="primary">LOC108038047</name>
    <name evidence="2" type="synonym">108038047</name>
</gene>
<evidence type="ECO:0000259" key="1">
    <source>
        <dbReference type="Pfam" id="PF10419"/>
    </source>
</evidence>
<dbReference type="AlphaFoldDB" id="A0A6P4EA06"/>
<reference evidence="2" key="3">
    <citation type="submission" date="2025-05" db="UniProtKB">
        <authorList>
            <consortium name="EnsemblMetazoa"/>
        </authorList>
    </citation>
    <scope>IDENTIFICATION</scope>
</reference>
<dbReference type="OrthoDB" id="1877767at2759"/>
<dbReference type="PANTHER" id="PTHR21860:SF2">
    <property type="entry name" value="GENERAL TRANSCRIPTION FACTOR 3C POLYPEPTIDE 6"/>
    <property type="match status" value="1"/>
</dbReference>
<keyword evidence="3" id="KW-1185">Reference proteome</keyword>